<dbReference type="CDD" id="cd02440">
    <property type="entry name" value="AdoMet_MTases"/>
    <property type="match status" value="1"/>
</dbReference>
<name>A0A6J0TZQ4_9SAUR</name>
<feature type="compositionally biased region" description="Basic and acidic residues" evidence="1">
    <location>
        <begin position="431"/>
        <end position="455"/>
    </location>
</feature>
<dbReference type="InterPro" id="IPR020596">
    <property type="entry name" value="rRNA_Ade_Mease_Trfase_CS"/>
</dbReference>
<organism evidence="3 4">
    <name type="scientific">Pogona vitticeps</name>
    <name type="common">central bearded dragon</name>
    <dbReference type="NCBI Taxonomy" id="103695"/>
    <lineage>
        <taxon>Eukaryota</taxon>
        <taxon>Metazoa</taxon>
        <taxon>Chordata</taxon>
        <taxon>Craniata</taxon>
        <taxon>Vertebrata</taxon>
        <taxon>Euteleostomi</taxon>
        <taxon>Lepidosauria</taxon>
        <taxon>Squamata</taxon>
        <taxon>Bifurcata</taxon>
        <taxon>Unidentata</taxon>
        <taxon>Episquamata</taxon>
        <taxon>Toxicofera</taxon>
        <taxon>Iguania</taxon>
        <taxon>Acrodonta</taxon>
        <taxon>Agamidae</taxon>
        <taxon>Amphibolurinae</taxon>
        <taxon>Pogona</taxon>
    </lineage>
</organism>
<dbReference type="Proteomes" id="UP001652642">
    <property type="component" value="Chromosome 15"/>
</dbReference>
<protein>
    <submittedName>
        <fullName evidence="4">Methyltransferase-like protein 25B isoform X1</fullName>
    </submittedName>
</protein>
<dbReference type="PANTHER" id="PTHR12496">
    <property type="entry name" value="CGI-41 METHYLTRANSFERASE"/>
    <property type="match status" value="1"/>
</dbReference>
<dbReference type="InterPro" id="IPR052220">
    <property type="entry name" value="METTL25"/>
</dbReference>
<dbReference type="CTD" id="51093"/>
<accession>A0A6J0TZQ4</accession>
<dbReference type="Pfam" id="PF13679">
    <property type="entry name" value="Methyltransf_32"/>
    <property type="match status" value="1"/>
</dbReference>
<dbReference type="InterPro" id="IPR029063">
    <property type="entry name" value="SAM-dependent_MTases_sf"/>
</dbReference>
<dbReference type="InterPro" id="IPR025714">
    <property type="entry name" value="Methyltranfer_dom"/>
</dbReference>
<feature type="region of interest" description="Disordered" evidence="1">
    <location>
        <begin position="247"/>
        <end position="273"/>
    </location>
</feature>
<evidence type="ECO:0000313" key="4">
    <source>
        <dbReference type="RefSeq" id="XP_020653857.2"/>
    </source>
</evidence>
<proteinExistence type="predicted"/>
<keyword evidence="3" id="KW-1185">Reference proteome</keyword>
<reference evidence="4" key="1">
    <citation type="submission" date="2025-08" db="UniProtKB">
        <authorList>
            <consortium name="RefSeq"/>
        </authorList>
    </citation>
    <scope>IDENTIFICATION</scope>
</reference>
<dbReference type="RefSeq" id="XP_020653857.2">
    <property type="nucleotide sequence ID" value="XM_020798198.2"/>
</dbReference>
<evidence type="ECO:0000313" key="3">
    <source>
        <dbReference type="Proteomes" id="UP001652642"/>
    </source>
</evidence>
<dbReference type="AlphaFoldDB" id="A0A6J0TZQ4"/>
<sequence length="719" mass="78286">MAVAVLCRHHGAPRPRPNPRRLNARMLMFFPALGSLRRWGEPKAPLPPQPCSSLWRARHVVSLRESVLLSWGRPPLSLLPPPFPQGTFFPLLEGPRGAAAAAAAAGRAAIARPSIKIRARRKPSFLQELQRLPSPPLYPHNHPARMFARRGFSLEDQKRLVGDITRLLSLYGHLADAYIIEFFTDHLWGRLPASWQAALDDLPSPQLAALLLDSRHPEEDICYGTVWPLSLLAFKAAAHALAFPRRGGGRTGLSRGSRPEEFQENPCQSSSLDPLFRKHVKPKKQHEIQQLGQVVKRLSEITGSCHVIDVGSGQGHLSRYLALGLHLRVTGVEGDAQLVARATKFDQELIQAVKKEQARGTLVAGASSVEGPDHVVGWVDPRAPWPEFLRLLQLGKEGKGPPAVDRDLSAGLGFPGSNKAKNCHSLTTAEQGRHAAERDEGSRRKDASASLEEPRQVAGSGGCSPNSSEGLPSEPPRPGSLPLLLTGLHACGDLSVALLRHFVHCPDVVGITSVACCYMKLTSRGDSPLSGPSPSEHGYPLSRWVSALPGHRLSYKAREGACHALEDFARKLQEDSPALRTHCFRATLEVMIRAMDPAKKRLGVQTIKKAHQLTFEQYARLGLQRVGLGPRLPLEPKAVAGLLAQQQKVVAFSSLALLLAPLVETLLLVDRMIYLQEQGFQCELLPLFEPQFSPRNFVLVAAKGPSGAAFPGPGLGSET</sequence>
<dbReference type="PANTHER" id="PTHR12496:SF2">
    <property type="entry name" value="METHYLTRANSFERASE-LIKE PROTEIN 25B"/>
    <property type="match status" value="1"/>
</dbReference>
<feature type="region of interest" description="Disordered" evidence="1">
    <location>
        <begin position="420"/>
        <end position="478"/>
    </location>
</feature>
<dbReference type="SUPFAM" id="SSF53335">
    <property type="entry name" value="S-adenosyl-L-methionine-dependent methyltransferases"/>
    <property type="match status" value="1"/>
</dbReference>
<feature type="domain" description="Methyltransferase" evidence="2">
    <location>
        <begin position="283"/>
        <end position="523"/>
    </location>
</feature>
<dbReference type="Gene3D" id="3.40.50.150">
    <property type="entry name" value="Vaccinia Virus protein VP39"/>
    <property type="match status" value="1"/>
</dbReference>
<dbReference type="PROSITE" id="PS01131">
    <property type="entry name" value="RRNA_A_DIMETH"/>
    <property type="match status" value="1"/>
</dbReference>
<evidence type="ECO:0000259" key="2">
    <source>
        <dbReference type="Pfam" id="PF13679"/>
    </source>
</evidence>
<evidence type="ECO:0000256" key="1">
    <source>
        <dbReference type="SAM" id="MobiDB-lite"/>
    </source>
</evidence>
<dbReference type="GeneID" id="110081482"/>
<dbReference type="OrthoDB" id="5875367at2759"/>
<dbReference type="GO" id="GO:0000179">
    <property type="term" value="F:rRNA (adenine-N6,N6-)-dimethyltransferase activity"/>
    <property type="evidence" value="ECO:0007669"/>
    <property type="project" value="InterPro"/>
</dbReference>
<dbReference type="InParanoid" id="A0A6J0TZQ4"/>
<gene>
    <name evidence="4" type="primary">METTL25B</name>
</gene>
<dbReference type="KEGG" id="pvt:110081482"/>